<evidence type="ECO:0008006" key="3">
    <source>
        <dbReference type="Google" id="ProtNLM"/>
    </source>
</evidence>
<evidence type="ECO:0000313" key="1">
    <source>
        <dbReference type="EMBL" id="KAL2086931.1"/>
    </source>
</evidence>
<gene>
    <name evidence="1" type="ORF">ACEWY4_017990</name>
</gene>
<sequence length="313" mass="35877">MSSTLSPSDRERLAAEFFRQIPPNYADVGINESLLMFSGKDSLTRLEVLSSKLPAHVKEIGGVLKGFTPVPNAVGLGAYLIATFLEYYAWGKESSLKSILGSILEEEKASEVWNLMEEYLKRYEMHLWNDGTLLKETQRLERQLSLQLTRLRNFMDKQINSRAVKRWVNGATFHVQMLIQIARLSKSTGQGTQAFEGAKKAASRAVITYRNDWIKIQNKYREFKTSALTISERCSYTTGRCPAPPPPPGCRFEESEIKFHCFISYHTKMSPGYYVDYIFENHKQLKEINDYFSNLEKNIDDLASQTGDFQIKH</sequence>
<keyword evidence="2" id="KW-1185">Reference proteome</keyword>
<reference evidence="1 2" key="1">
    <citation type="submission" date="2024-09" db="EMBL/GenBank/DDBJ databases">
        <title>A chromosome-level genome assembly of Gray's grenadier anchovy, Coilia grayii.</title>
        <authorList>
            <person name="Fu Z."/>
        </authorList>
    </citation>
    <scope>NUCLEOTIDE SEQUENCE [LARGE SCALE GENOMIC DNA]</scope>
    <source>
        <strain evidence="1">G4</strain>
        <tissue evidence="1">Muscle</tissue>
    </source>
</reference>
<organism evidence="1 2">
    <name type="scientific">Coilia grayii</name>
    <name type="common">Gray's grenadier anchovy</name>
    <dbReference type="NCBI Taxonomy" id="363190"/>
    <lineage>
        <taxon>Eukaryota</taxon>
        <taxon>Metazoa</taxon>
        <taxon>Chordata</taxon>
        <taxon>Craniata</taxon>
        <taxon>Vertebrata</taxon>
        <taxon>Euteleostomi</taxon>
        <taxon>Actinopterygii</taxon>
        <taxon>Neopterygii</taxon>
        <taxon>Teleostei</taxon>
        <taxon>Clupei</taxon>
        <taxon>Clupeiformes</taxon>
        <taxon>Clupeoidei</taxon>
        <taxon>Engraulidae</taxon>
        <taxon>Coilinae</taxon>
        <taxon>Coilia</taxon>
    </lineage>
</organism>
<proteinExistence type="predicted"/>
<evidence type="ECO:0000313" key="2">
    <source>
        <dbReference type="Proteomes" id="UP001591681"/>
    </source>
</evidence>
<accession>A0ABD1JL99</accession>
<dbReference type="AlphaFoldDB" id="A0ABD1JL99"/>
<comment type="caution">
    <text evidence="1">The sequence shown here is derived from an EMBL/GenBank/DDBJ whole genome shotgun (WGS) entry which is preliminary data.</text>
</comment>
<protein>
    <recommendedName>
        <fullName evidence="3">Crystaline entomocidal protoxin</fullName>
    </recommendedName>
</protein>
<dbReference type="EMBL" id="JBHFQA010000015">
    <property type="protein sequence ID" value="KAL2086931.1"/>
    <property type="molecule type" value="Genomic_DNA"/>
</dbReference>
<dbReference type="Proteomes" id="UP001591681">
    <property type="component" value="Unassembled WGS sequence"/>
</dbReference>
<name>A0ABD1JL99_9TELE</name>